<dbReference type="Proteomes" id="UP000006672">
    <property type="component" value="Unassembled WGS sequence"/>
</dbReference>
<organism evidence="2">
    <name type="scientific">Brugia malayi</name>
    <name type="common">Filarial nematode worm</name>
    <dbReference type="NCBI Taxonomy" id="6279"/>
    <lineage>
        <taxon>Eukaryota</taxon>
        <taxon>Metazoa</taxon>
        <taxon>Ecdysozoa</taxon>
        <taxon>Nematoda</taxon>
        <taxon>Chromadorea</taxon>
        <taxon>Rhabditida</taxon>
        <taxon>Spirurina</taxon>
        <taxon>Spiruromorpha</taxon>
        <taxon>Filarioidea</taxon>
        <taxon>Onchocercidae</taxon>
        <taxon>Brugia</taxon>
    </lineage>
</organism>
<protein>
    <submittedName>
        <fullName evidence="2 4">Uncharacterized protein</fullName>
    </submittedName>
</protein>
<keyword evidence="3" id="KW-1185">Reference proteome</keyword>
<evidence type="ECO:0000313" key="3">
    <source>
        <dbReference type="Proteomes" id="UP000006672"/>
    </source>
</evidence>
<feature type="region of interest" description="Disordered" evidence="1">
    <location>
        <begin position="146"/>
        <end position="197"/>
    </location>
</feature>
<feature type="compositionally biased region" description="Basic and acidic residues" evidence="1">
    <location>
        <begin position="650"/>
        <end position="660"/>
    </location>
</feature>
<feature type="region of interest" description="Disordered" evidence="1">
    <location>
        <begin position="427"/>
        <end position="477"/>
    </location>
</feature>
<feature type="compositionally biased region" description="Basic and acidic residues" evidence="1">
    <location>
        <begin position="462"/>
        <end position="477"/>
    </location>
</feature>
<evidence type="ECO:0000313" key="4">
    <source>
        <dbReference type="WBParaSite" id="Bm6196a.1"/>
    </source>
</evidence>
<evidence type="ECO:0000313" key="2">
    <source>
        <dbReference type="EMBL" id="VIO95624.1"/>
    </source>
</evidence>
<dbReference type="EMBL" id="CAAKNF010000194">
    <property type="protein sequence ID" value="VIO95624.1"/>
    <property type="molecule type" value="Genomic_DNA"/>
</dbReference>
<dbReference type="KEGG" id="bmy:BM_BM6196"/>
<sequence>MTLSSGMYHKRWASASNDSNSTSARRSGNVTQAITPHTYGTSWNSIRWNKPLESSGGTIGSRYCSRFMPFSESKDYSTPPLGHIGLQSTSKNNIELKNSGPYIRERSVRFGDSVLSVMNDKTSTRISPRLPWLPDNLTNRRNTTYNTVTRNPRENSFTANSSSSSRWTTPSFSTTRSFQSGIRNTVPASSSSATTSLHDKPFLSNTSQTISNNHGNASLKTADRPWRRRMADAARLRIVHGDEIGGAVHSTLATMRARRSSIPNGRNCTSNGSDELRTTLKALKNYIDEQTTGFYRQNNRFSARNSPIFNDKLSFDNSMITFKQQTPIRNFYSNRWNSGRFSEHMSRSYSPVRPRSNALNTKLSKYNSISTDMLLRPLRFNDNNLHENAVNSINPVARNSSIPESICERESNSRLLSSKERTLRYQSRQRKLEIETNSSSDNEQQSNEIRKRKLRKRLKKKCCNDNDKSESKQSLRSAEKRMIITDKEISVKIDIQKDSANEMKEIKCDEILDSLKINFFTKCNERSKLKIIPTEYDKAQCEESDKERKDKLIRVLSSVKRKKCNNATTCINHKMEAKKNALKGNKCTECKKTPLGMQTKANIDVKLANRREASPYSDQLSTLSLLSTKIVSSSSKNINMNLPADNLSETNKKRYDGDNDHNDDDDDNDHNDDDDDDHHNDDDDLANFNSSDEVPRTKSKSPAPVPGIWNGPDYHEINISHNKRLQRNETYSNENVFGIITKKCISYKEVPAVTIRTTKQKSRQPVEITLNYAFQPLIVNNEKIFFNQKYFRIIKIDKKLLAIINAAINVDTMFTSRTQSMQEGTFDIIKMKRKYKPYLVTVKEPSMRVTTIHESIFKRSDEQNSCRAQVTVLTSPVTDVNFSRCLKYVQITYPKRFPRSIKNVPQQAYIVEENNMGQKVKNEVNCASDQLLPLKFDTDEALSENDELIFSDRSKLGKYVKYKHGKVKRMRSEPAEFNDRESSYSMAASELMRACAVRILEPTRQVPYITAPSRSRLGSVEMETISSPIRMHGEKLLAKNHRKLKNSSIERSERSMSLTKPSFEFDMPLSPFEQTLQNQAFQLRRISTICDNDNDNDGDDDDNIPVIQNSSTVDKTMQLPVYDHSRYPSVEGSSLTSNFTAAVAAAAQPRHERYAAHIPVTRIDGSGRQSTTSIDSHNSGVIGSEIANNLQLDQMIDQTRYRHHHQHRNKFKEAIDYLDQIFEDLKREGDQIDNTQQSRGIAINKEISKNSTNFVNVTAPTVKLKQCNGNIKPTMNNVVSLEERNLRQIPVATTNRHSLYASKPRIFEKHCLQEKAASFEQPLTGDIEISETVVIPSQNRKLKGERMDFTRRWLTGDIKSWIAVQPKPDLILDGVEEEPDIDERSLGSCSAEVAAINSVVRKKKKIRDVPDLIQNVGSTKGKYVRYSKAHQNDPLTYKNSDSQYFQQINPIKPLPVKAQVAYNFPTGSIGSLNNFNSFSQSFHDSNIWTSNCDLNSNQIPIQRIPSHRRISDQKHYDSSAVSWRSTSQDPLSSAKSEEIQLCARKTGAFTPLQPPSIVMMRGSVASLPDSSKSLHNTDPVVTIDALVAELELNTDQTSVASKRRSFPTGNEYFVRHTNNSYVKPMISNRQMEQSSSNQLFAKTKSEYNIACKQQPQKLKDSFNEMTNMLQSVISDVTISSELYKGRKYVQTGSKGNAAVLSPFETINQEKLNPSKVEAMQSLFENKQHAKVWRRSISKNNNDNNQLATNVKDDENYYEINDFVVPRQEPVPTYSKPLGKQSTSKIRPTFQSKRRLPPAIVTPSRSEFIPAFPVTHPPPRPPGSTNSSQTGGYYSSGSSLGAQSSYASPNNHSLITQSSGNRASSILGKQLISSQAASLDEEDDGFYDNIQTDEKRSSRSSEVDNMSTCSHRILSTTTTKAPEVVKMSNRFGQFLRKITVSKPQISAASLISLNKIANEIKPSKSIPLMKSNSLNHCQGNKLIAQNMNTSVSSVMVEKRGGLGQRLKNSIFGSKKRLN</sequence>
<name>A0A4E9FH01_BRUMA</name>
<dbReference type="OrthoDB" id="5856121at2759"/>
<proteinExistence type="predicted"/>
<dbReference type="CTD" id="6098871"/>
<feature type="region of interest" description="Disordered" evidence="1">
    <location>
        <begin position="14"/>
        <end position="36"/>
    </location>
</feature>
<feature type="compositionally biased region" description="Polar residues" evidence="1">
    <location>
        <begin position="1779"/>
        <end position="1790"/>
    </location>
</feature>
<feature type="compositionally biased region" description="Basic residues" evidence="1">
    <location>
        <begin position="450"/>
        <end position="461"/>
    </location>
</feature>
<feature type="region of interest" description="Disordered" evidence="1">
    <location>
        <begin position="637"/>
        <end position="711"/>
    </location>
</feature>
<feature type="compositionally biased region" description="Low complexity" evidence="1">
    <location>
        <begin position="437"/>
        <end position="447"/>
    </location>
</feature>
<dbReference type="WBParaSite" id="Bm6196a.1">
    <property type="protein sequence ID" value="Bm6196a.1"/>
    <property type="gene ID" value="WBGene00226457"/>
</dbReference>
<dbReference type="GeneID" id="6098871"/>
<feature type="compositionally biased region" description="Low complexity" evidence="1">
    <location>
        <begin position="146"/>
        <end position="180"/>
    </location>
</feature>
<dbReference type="AlphaFoldDB" id="A0A4E9FH01"/>
<accession>A0A7I4KMD5</accession>
<accession>A0A4E9FH01</accession>
<evidence type="ECO:0000256" key="1">
    <source>
        <dbReference type="SAM" id="MobiDB-lite"/>
    </source>
</evidence>
<reference evidence="4" key="3">
    <citation type="submission" date="2020-12" db="UniProtKB">
        <authorList>
            <consortium name="WormBaseParasite"/>
        </authorList>
    </citation>
    <scope>IDENTIFICATION</scope>
</reference>
<reference evidence="2" key="2">
    <citation type="submission" date="2019-04" db="EMBL/GenBank/DDBJ databases">
        <authorList>
            <person name="Howe K."/>
            <person name="Paulini M."/>
            <person name="Williams G."/>
        </authorList>
    </citation>
    <scope>NUCLEOTIDE SEQUENCE [LARGE SCALE GENOMIC DNA]</scope>
    <source>
        <strain evidence="2">FR3</strain>
    </source>
</reference>
<reference evidence="3" key="1">
    <citation type="journal article" date="2007" name="Science">
        <title>Draft genome of the filarial nematode parasite Brugia malayi.</title>
        <authorList>
            <person name="Ghedin E."/>
            <person name="Wang S."/>
            <person name="Spiro D."/>
            <person name="Caler E."/>
            <person name="Zhao Q."/>
            <person name="Crabtree J."/>
            <person name="Allen J.E."/>
            <person name="Delcher A.L."/>
            <person name="Guiliano D.B."/>
            <person name="Miranda-Saavedra D."/>
            <person name="Angiuoli S.V."/>
            <person name="Creasy T."/>
            <person name="Amedeo P."/>
            <person name="Haas B."/>
            <person name="El-Sayed N.M."/>
            <person name="Wortman J.R."/>
            <person name="Feldblyum T."/>
            <person name="Tallon L."/>
            <person name="Schatz M."/>
            <person name="Shumway M."/>
            <person name="Koo H."/>
            <person name="Salzberg S.L."/>
            <person name="Schobel S."/>
            <person name="Pertea M."/>
            <person name="Pop M."/>
            <person name="White O."/>
            <person name="Barton G.J."/>
            <person name="Carlow C.K."/>
            <person name="Crawford M.J."/>
            <person name="Daub J."/>
            <person name="Dimmic M.W."/>
            <person name="Estes C.F."/>
            <person name="Foster J.M."/>
            <person name="Ganatra M."/>
            <person name="Gregory W.F."/>
            <person name="Johnson N.M."/>
            <person name="Jin J."/>
            <person name="Komuniecki R."/>
            <person name="Korf I."/>
            <person name="Kumar S."/>
            <person name="Laney S."/>
            <person name="Li B.W."/>
            <person name="Li W."/>
            <person name="Lindblom T.H."/>
            <person name="Lustigman S."/>
            <person name="Ma D."/>
            <person name="Maina C.V."/>
            <person name="Martin D.M."/>
            <person name="McCarter J.P."/>
            <person name="McReynolds L."/>
            <person name="Mitreva M."/>
            <person name="Nutman T.B."/>
            <person name="Parkinson J."/>
            <person name="Peregrin-Alvarez J.M."/>
            <person name="Poole C."/>
            <person name="Ren Q."/>
            <person name="Saunders L."/>
            <person name="Sluder A.E."/>
            <person name="Smith K."/>
            <person name="Stanke M."/>
            <person name="Unnasch T.R."/>
            <person name="Ware J."/>
            <person name="Wei A.D."/>
            <person name="Weil G."/>
            <person name="Williams D.J."/>
            <person name="Zhang Y."/>
            <person name="Williams S.A."/>
            <person name="Fraser-Liggett C."/>
            <person name="Slatko B."/>
            <person name="Blaxter M.L."/>
            <person name="Scott A.L."/>
        </authorList>
    </citation>
    <scope>NUCLEOTIDE SEQUENCE</scope>
    <source>
        <strain evidence="3">FR3</strain>
    </source>
</reference>
<dbReference type="RefSeq" id="XP_042935818.1">
    <property type="nucleotide sequence ID" value="XM_043079884.1"/>
</dbReference>
<feature type="compositionally biased region" description="Acidic residues" evidence="1">
    <location>
        <begin position="661"/>
        <end position="676"/>
    </location>
</feature>
<feature type="compositionally biased region" description="Low complexity" evidence="1">
    <location>
        <begin position="1822"/>
        <end position="1847"/>
    </location>
</feature>
<feature type="region of interest" description="Disordered" evidence="1">
    <location>
        <begin position="1767"/>
        <end position="1856"/>
    </location>
</feature>
<feature type="compositionally biased region" description="Low complexity" evidence="1">
    <location>
        <begin position="14"/>
        <end position="27"/>
    </location>
</feature>
<gene>
    <name evidence="2 4" type="primary">Bm6196</name>
    <name evidence="2" type="ORF">BM_BM6196</name>
</gene>